<reference evidence="1 2" key="1">
    <citation type="submission" date="2020-11" db="EMBL/GenBank/DDBJ databases">
        <title>Sequencing the genomes of 1000 actinobacteria strains.</title>
        <authorList>
            <person name="Klenk H.-P."/>
        </authorList>
    </citation>
    <scope>NUCLEOTIDE SEQUENCE [LARGE SCALE GENOMIC DNA]</scope>
    <source>
        <strain evidence="1 2">DSM 101695</strain>
    </source>
</reference>
<gene>
    <name evidence="1" type="ORF">IW249_004463</name>
</gene>
<keyword evidence="2" id="KW-1185">Reference proteome</keyword>
<sequence>MITHAFHPLKGQRLTVLFSQRKRTGLFFVCEVEGGDGSPWLRSGPTAACPPQLVA</sequence>
<accession>A0ABS0K7T6</accession>
<dbReference type="Proteomes" id="UP000631791">
    <property type="component" value="Unassembled WGS sequence"/>
</dbReference>
<name>A0ABS0K7T6_9ACTN</name>
<dbReference type="EMBL" id="JADOTY010000001">
    <property type="protein sequence ID" value="MBG6104049.1"/>
    <property type="molecule type" value="Genomic_DNA"/>
</dbReference>
<organism evidence="1 2">
    <name type="scientific">Micromonospora vinacea</name>
    <dbReference type="NCBI Taxonomy" id="709878"/>
    <lineage>
        <taxon>Bacteria</taxon>
        <taxon>Bacillati</taxon>
        <taxon>Actinomycetota</taxon>
        <taxon>Actinomycetes</taxon>
        <taxon>Micromonosporales</taxon>
        <taxon>Micromonosporaceae</taxon>
        <taxon>Micromonospora</taxon>
    </lineage>
</organism>
<proteinExistence type="predicted"/>
<evidence type="ECO:0000313" key="1">
    <source>
        <dbReference type="EMBL" id="MBG6104049.1"/>
    </source>
</evidence>
<comment type="caution">
    <text evidence="1">The sequence shown here is derived from an EMBL/GenBank/DDBJ whole genome shotgun (WGS) entry which is preliminary data.</text>
</comment>
<evidence type="ECO:0000313" key="2">
    <source>
        <dbReference type="Proteomes" id="UP000631791"/>
    </source>
</evidence>
<protein>
    <submittedName>
        <fullName evidence="1">Uncharacterized protein</fullName>
    </submittedName>
</protein>